<dbReference type="Proteomes" id="UP000249819">
    <property type="component" value="Unassembled WGS sequence"/>
</dbReference>
<accession>A0A327WFZ7</accession>
<organism evidence="1 2">
    <name type="scientific">Chitinophaga dinghuensis</name>
    <dbReference type="NCBI Taxonomy" id="1539050"/>
    <lineage>
        <taxon>Bacteria</taxon>
        <taxon>Pseudomonadati</taxon>
        <taxon>Bacteroidota</taxon>
        <taxon>Chitinophagia</taxon>
        <taxon>Chitinophagales</taxon>
        <taxon>Chitinophagaceae</taxon>
        <taxon>Chitinophaga</taxon>
    </lineage>
</organism>
<protein>
    <submittedName>
        <fullName evidence="1">Uncharacterized protein</fullName>
    </submittedName>
</protein>
<gene>
    <name evidence="1" type="ORF">CLV59_1011056</name>
</gene>
<dbReference type="AlphaFoldDB" id="A0A327WFZ7"/>
<evidence type="ECO:0000313" key="2">
    <source>
        <dbReference type="Proteomes" id="UP000249819"/>
    </source>
</evidence>
<dbReference type="RefSeq" id="WP_111590925.1">
    <property type="nucleotide sequence ID" value="NZ_QLMA01000001.1"/>
</dbReference>
<sequence>MTQNSRLQVSEKFYFEQELIPGLYIIGNWGIQSRNTYEGMIPTHFYEILQHFLSFFPWLEILKVSMACIDDVWESKSSAYSLKEWCIQKDQFFAENKLLITSGMDIATVDLNYRMSYNDIPFSFNEQGTGYVYIMLDDNGGVYASLNLIVDVFHKEPKDTSKLKLTQHQAEHNNNLLTHSLREIEASGLYEIEVFESDLYSQEIHKYGFQCE</sequence>
<comment type="caution">
    <text evidence="1">The sequence shown here is derived from an EMBL/GenBank/DDBJ whole genome shotgun (WGS) entry which is preliminary data.</text>
</comment>
<name>A0A327WFZ7_9BACT</name>
<proteinExistence type="predicted"/>
<dbReference type="EMBL" id="QLMA01000001">
    <property type="protein sequence ID" value="RAJ88286.1"/>
    <property type="molecule type" value="Genomic_DNA"/>
</dbReference>
<keyword evidence="2" id="KW-1185">Reference proteome</keyword>
<reference evidence="1 2" key="1">
    <citation type="submission" date="2018-06" db="EMBL/GenBank/DDBJ databases">
        <title>Genomic Encyclopedia of Archaeal and Bacterial Type Strains, Phase II (KMG-II): from individual species to whole genera.</title>
        <authorList>
            <person name="Goeker M."/>
        </authorList>
    </citation>
    <scope>NUCLEOTIDE SEQUENCE [LARGE SCALE GENOMIC DNA]</scope>
    <source>
        <strain evidence="1 2">DSM 29821</strain>
    </source>
</reference>
<evidence type="ECO:0000313" key="1">
    <source>
        <dbReference type="EMBL" id="RAJ88286.1"/>
    </source>
</evidence>